<reference evidence="2" key="1">
    <citation type="journal article" date="2019" name="Int. J. Syst. Evol. Microbiol.">
        <title>The Global Catalogue of Microorganisms (GCM) 10K type strain sequencing project: providing services to taxonomists for standard genome sequencing and annotation.</title>
        <authorList>
            <consortium name="The Broad Institute Genomics Platform"/>
            <consortium name="The Broad Institute Genome Sequencing Center for Infectious Disease"/>
            <person name="Wu L."/>
            <person name="Ma J."/>
        </authorList>
    </citation>
    <scope>NUCLEOTIDE SEQUENCE [LARGE SCALE GENOMIC DNA]</scope>
    <source>
        <strain evidence="2">DT43</strain>
    </source>
</reference>
<gene>
    <name evidence="1" type="ORF">ACFPH6_04230</name>
</gene>
<name>A0ABV8YHI2_9ACTN</name>
<evidence type="ECO:0000313" key="1">
    <source>
        <dbReference type="EMBL" id="MFC4463791.1"/>
    </source>
</evidence>
<proteinExistence type="predicted"/>
<dbReference type="RefSeq" id="WP_386337389.1">
    <property type="nucleotide sequence ID" value="NZ_JBHSFG010000009.1"/>
</dbReference>
<comment type="caution">
    <text evidence="1">The sequence shown here is derived from an EMBL/GenBank/DDBJ whole genome shotgun (WGS) entry which is preliminary data.</text>
</comment>
<keyword evidence="2" id="KW-1185">Reference proteome</keyword>
<protein>
    <submittedName>
        <fullName evidence="1">Uncharacterized protein</fullName>
    </submittedName>
</protein>
<sequence>MLKNLRHCPERDFDGTLRAGAAEAEFDLPPSRKVANMFHKTLMDPGARMMVGGVTDVTFEELMEAWEAASPDNADLVDRIRTAHCDASLTGVDLFAHSPMADGLRGLIRTVQEADDQRLCSAVRACTKGSGILGILLIQRAPYEPQILRTLMADEMWEQWVRVGRAH</sequence>
<dbReference type="EMBL" id="JBHSFG010000009">
    <property type="protein sequence ID" value="MFC4463791.1"/>
    <property type="molecule type" value="Genomic_DNA"/>
</dbReference>
<dbReference type="Proteomes" id="UP001596012">
    <property type="component" value="Unassembled WGS sequence"/>
</dbReference>
<evidence type="ECO:0000313" key="2">
    <source>
        <dbReference type="Proteomes" id="UP001596012"/>
    </source>
</evidence>
<organism evidence="1 2">
    <name type="scientific">Streptomyces xiangluensis</name>
    <dbReference type="NCBI Taxonomy" id="2665720"/>
    <lineage>
        <taxon>Bacteria</taxon>
        <taxon>Bacillati</taxon>
        <taxon>Actinomycetota</taxon>
        <taxon>Actinomycetes</taxon>
        <taxon>Kitasatosporales</taxon>
        <taxon>Streptomycetaceae</taxon>
        <taxon>Streptomyces</taxon>
    </lineage>
</organism>
<accession>A0ABV8YHI2</accession>